<dbReference type="EC" id="3.8.1.5" evidence="3"/>
<dbReference type="RefSeq" id="WP_023496317.1">
    <property type="nucleotide sequence ID" value="NZ_AYLO01000144.1"/>
</dbReference>
<dbReference type="EMBL" id="AYLO01000144">
    <property type="protein sequence ID" value="ESS67825.1"/>
    <property type="molecule type" value="Genomic_DNA"/>
</dbReference>
<sequence length="316" mass="35757">MKIRLILIALMFFVIDGCSSIPKSVEDRRNSLSYFEVDGDRLSYTDKGPQNAQVIVLLHGLPSSSYLYRNIIDPLVNKGFRVVAPDLLGFGASDKPDNPTSYAFEAHARRTFALMNHLKIAKANFVVHDLGGVVAWEMMGLHPERFERLLILNTTAYSEGFNPPSEMKMLGGVMGGTMSSMMEGNLMGPSLTRKFLSEFSAFPEKLTDEDIAQYWWPIHEGTTRPMRLIAENFDSIVKKFPRYQAILKAYQGPVILLWGKKDKVLNFEKISSQFARDLKIPPERIVPIEESSHYLQEDQPRIVVAKILELMSIPAQ</sequence>
<dbReference type="OrthoDB" id="9780765at2"/>
<dbReference type="InterPro" id="IPR000073">
    <property type="entry name" value="AB_hydrolase_1"/>
</dbReference>
<dbReference type="Gene3D" id="3.40.50.1820">
    <property type="entry name" value="alpha/beta hydrolase"/>
    <property type="match status" value="1"/>
</dbReference>
<name>V5B3Q2_9GAMM</name>
<dbReference type="InterPro" id="IPR000639">
    <property type="entry name" value="Epox_hydrolase-like"/>
</dbReference>
<dbReference type="PRINTS" id="PR00412">
    <property type="entry name" value="EPOXHYDRLASE"/>
</dbReference>
<evidence type="ECO:0000259" key="2">
    <source>
        <dbReference type="Pfam" id="PF00561"/>
    </source>
</evidence>
<dbReference type="STRING" id="1116472.MGMO_157c00030"/>
<dbReference type="GO" id="GO:0018786">
    <property type="term" value="F:haloalkane dehalogenase activity"/>
    <property type="evidence" value="ECO:0007669"/>
    <property type="project" value="UniProtKB-EC"/>
</dbReference>
<keyword evidence="1 3" id="KW-0378">Hydrolase</keyword>
<dbReference type="InterPro" id="IPR051340">
    <property type="entry name" value="Haloalkane_dehalogenase"/>
</dbReference>
<organism evidence="3 4">
    <name type="scientific">Methyloglobulus morosus KoM1</name>
    <dbReference type="NCBI Taxonomy" id="1116472"/>
    <lineage>
        <taxon>Bacteria</taxon>
        <taxon>Pseudomonadati</taxon>
        <taxon>Pseudomonadota</taxon>
        <taxon>Gammaproteobacteria</taxon>
        <taxon>Methylococcales</taxon>
        <taxon>Methylococcaceae</taxon>
        <taxon>Methyloglobulus</taxon>
    </lineage>
</organism>
<dbReference type="PANTHER" id="PTHR42977">
    <property type="entry name" value="HYDROLASE-RELATED"/>
    <property type="match status" value="1"/>
</dbReference>
<comment type="caution">
    <text evidence="3">The sequence shown here is derived from an EMBL/GenBank/DDBJ whole genome shotgun (WGS) entry which is preliminary data.</text>
</comment>
<dbReference type="eggNOG" id="COG2267">
    <property type="taxonomic scope" value="Bacteria"/>
</dbReference>
<dbReference type="PANTHER" id="PTHR42977:SF3">
    <property type="entry name" value="AB HYDROLASE-1 DOMAIN-CONTAINING PROTEIN"/>
    <property type="match status" value="1"/>
</dbReference>
<evidence type="ECO:0000256" key="1">
    <source>
        <dbReference type="ARBA" id="ARBA00022801"/>
    </source>
</evidence>
<dbReference type="GO" id="GO:0004301">
    <property type="term" value="F:epoxide hydrolase activity"/>
    <property type="evidence" value="ECO:0007669"/>
    <property type="project" value="TreeGrafter"/>
</dbReference>
<accession>V5B3Q2</accession>
<dbReference type="PRINTS" id="PR00111">
    <property type="entry name" value="ABHYDROLASE"/>
</dbReference>
<feature type="domain" description="AB hydrolase-1" evidence="2">
    <location>
        <begin position="54"/>
        <end position="299"/>
    </location>
</feature>
<keyword evidence="4" id="KW-1185">Reference proteome</keyword>
<dbReference type="Pfam" id="PF00561">
    <property type="entry name" value="Abhydrolase_1"/>
    <property type="match status" value="1"/>
</dbReference>
<protein>
    <submittedName>
        <fullName evidence="3">Haloalkane dehalogenase DhmA</fullName>
        <ecNumber evidence="3">3.8.1.5</ecNumber>
    </submittedName>
</protein>
<dbReference type="InterPro" id="IPR029058">
    <property type="entry name" value="AB_hydrolase_fold"/>
</dbReference>
<gene>
    <name evidence="3" type="primary">dhmA</name>
    <name evidence="3" type="ORF">MGMO_157c00030</name>
</gene>
<evidence type="ECO:0000313" key="3">
    <source>
        <dbReference type="EMBL" id="ESS67825.1"/>
    </source>
</evidence>
<dbReference type="AlphaFoldDB" id="V5B3Q2"/>
<proteinExistence type="predicted"/>
<reference evidence="3 4" key="1">
    <citation type="journal article" date="2013" name="Genome Announc.">
        <title>Draft Genome Sequence of the Methanotrophic Gammaproteobacterium Methyloglobulus morosus DSM 22980 Strain KoM1.</title>
        <authorList>
            <person name="Poehlein A."/>
            <person name="Deutzmann J.S."/>
            <person name="Daniel R."/>
            <person name="Simeonova D.D."/>
        </authorList>
    </citation>
    <scope>NUCLEOTIDE SEQUENCE [LARGE SCALE GENOMIC DNA]</scope>
    <source>
        <strain evidence="3 4">KoM1</strain>
    </source>
</reference>
<dbReference type="Proteomes" id="UP000017842">
    <property type="component" value="Unassembled WGS sequence"/>
</dbReference>
<evidence type="ECO:0000313" key="4">
    <source>
        <dbReference type="Proteomes" id="UP000017842"/>
    </source>
</evidence>
<dbReference type="SUPFAM" id="SSF53474">
    <property type="entry name" value="alpha/beta-Hydrolases"/>
    <property type="match status" value="1"/>
</dbReference>